<reference evidence="3 4" key="1">
    <citation type="submission" date="2023-03" db="EMBL/GenBank/DDBJ databases">
        <title>WGS of Methanotrichaceae archaeon Mx.</title>
        <authorList>
            <person name="Sorokin D.Y."/>
            <person name="Merkel A.Y."/>
        </authorList>
    </citation>
    <scope>NUCLEOTIDE SEQUENCE [LARGE SCALE GENOMIC DNA]</scope>
    <source>
        <strain evidence="3 4">Mx</strain>
    </source>
</reference>
<keyword evidence="4" id="KW-1185">Reference proteome</keyword>
<proteinExistence type="predicted"/>
<dbReference type="RefSeq" id="WP_316965655.1">
    <property type="nucleotide sequence ID" value="NZ_JARFPK010000004.1"/>
</dbReference>
<evidence type="ECO:0000256" key="1">
    <source>
        <dbReference type="ARBA" id="ARBA00022723"/>
    </source>
</evidence>
<gene>
    <name evidence="3" type="primary">modA</name>
    <name evidence="3" type="ORF">P0O15_01345</name>
</gene>
<sequence length="282" mass="30348">MIKRLVLLASMAVLFFSSSAVSVDEPGELIVFTAASLTGAFSEIGKMYEDETGIKVVFNFDGSQALRTQIQHGAYADVFASANNKQMNGLKDLGLMKNSTVSIFTRNKLSLIIPKDNPAGISDLRDIAKPGIKIVIGTKHVPVGGYALQIIDKLGDDPAWGPEYKEKVLANIISQETNVNYVVTKVALGEADVGFAYVSDITRELSSRVSQIEIPDEYNIIAEYPVGMTTESRYPVAAQNFINLVKSEEGRAVLERYGFSPALDSVAPSDVSAATGEPMASA</sequence>
<name>A0ABT5X551_9EURY</name>
<dbReference type="Proteomes" id="UP001220010">
    <property type="component" value="Unassembled WGS sequence"/>
</dbReference>
<evidence type="ECO:0000313" key="3">
    <source>
        <dbReference type="EMBL" id="MDF0589824.1"/>
    </source>
</evidence>
<dbReference type="PIRSF" id="PIRSF004846">
    <property type="entry name" value="ModA"/>
    <property type="match status" value="1"/>
</dbReference>
<dbReference type="InterPro" id="IPR050682">
    <property type="entry name" value="ModA/WtpA"/>
</dbReference>
<comment type="caution">
    <text evidence="3">The sequence shown here is derived from an EMBL/GenBank/DDBJ whole genome shotgun (WGS) entry which is preliminary data.</text>
</comment>
<evidence type="ECO:0000313" key="4">
    <source>
        <dbReference type="Proteomes" id="UP001220010"/>
    </source>
</evidence>
<dbReference type="Gene3D" id="3.40.190.10">
    <property type="entry name" value="Periplasmic binding protein-like II"/>
    <property type="match status" value="2"/>
</dbReference>
<dbReference type="PANTHER" id="PTHR30632:SF0">
    <property type="entry name" value="SULFATE-BINDING PROTEIN"/>
    <property type="match status" value="1"/>
</dbReference>
<dbReference type="InterPro" id="IPR005950">
    <property type="entry name" value="ModA"/>
</dbReference>
<dbReference type="PANTHER" id="PTHR30632">
    <property type="entry name" value="MOLYBDATE-BINDING PERIPLASMIC PROTEIN"/>
    <property type="match status" value="1"/>
</dbReference>
<accession>A0ABT5X551</accession>
<protein>
    <submittedName>
        <fullName evidence="3">Molybdate ABC transporter substrate-binding protein</fullName>
    </submittedName>
</protein>
<dbReference type="EMBL" id="JARFPK010000004">
    <property type="protein sequence ID" value="MDF0589824.1"/>
    <property type="molecule type" value="Genomic_DNA"/>
</dbReference>
<organism evidence="3 4">
    <name type="scientific">Candidatus Methanocrinis natronophilus</name>
    <dbReference type="NCBI Taxonomy" id="3033396"/>
    <lineage>
        <taxon>Archaea</taxon>
        <taxon>Methanobacteriati</taxon>
        <taxon>Methanobacteriota</taxon>
        <taxon>Stenosarchaea group</taxon>
        <taxon>Methanomicrobia</taxon>
        <taxon>Methanotrichales</taxon>
        <taxon>Methanotrichaceae</taxon>
        <taxon>Methanocrinis</taxon>
    </lineage>
</organism>
<dbReference type="SUPFAM" id="SSF53850">
    <property type="entry name" value="Periplasmic binding protein-like II"/>
    <property type="match status" value="1"/>
</dbReference>
<dbReference type="Pfam" id="PF13531">
    <property type="entry name" value="SBP_bac_11"/>
    <property type="match status" value="1"/>
</dbReference>
<keyword evidence="1" id="KW-0479">Metal-binding</keyword>
<keyword evidence="2" id="KW-0732">Signal</keyword>
<dbReference type="CDD" id="cd13538">
    <property type="entry name" value="PBP2_ModA_like_1"/>
    <property type="match status" value="1"/>
</dbReference>
<dbReference type="NCBIfam" id="TIGR01256">
    <property type="entry name" value="modA"/>
    <property type="match status" value="1"/>
</dbReference>
<evidence type="ECO:0000256" key="2">
    <source>
        <dbReference type="ARBA" id="ARBA00022729"/>
    </source>
</evidence>